<dbReference type="Pfam" id="PF04015">
    <property type="entry name" value="DUF362"/>
    <property type="match status" value="1"/>
</dbReference>
<evidence type="ECO:0000259" key="1">
    <source>
        <dbReference type="Pfam" id="PF04015"/>
    </source>
</evidence>
<comment type="caution">
    <text evidence="2">The sequence shown here is derived from an EMBL/GenBank/DDBJ whole genome shotgun (WGS) entry which is preliminary data.</text>
</comment>
<accession>A0A8J6TNG3</accession>
<proteinExistence type="predicted"/>
<evidence type="ECO:0000313" key="3">
    <source>
        <dbReference type="Proteomes" id="UP000605201"/>
    </source>
</evidence>
<dbReference type="EMBL" id="JACNIG010000307">
    <property type="protein sequence ID" value="MBC8433536.1"/>
    <property type="molecule type" value="Genomic_DNA"/>
</dbReference>
<organism evidence="2 3">
    <name type="scientific">Candidatus Desulfatibia vada</name>
    <dbReference type="NCBI Taxonomy" id="2841696"/>
    <lineage>
        <taxon>Bacteria</taxon>
        <taxon>Pseudomonadati</taxon>
        <taxon>Thermodesulfobacteriota</taxon>
        <taxon>Desulfobacteria</taxon>
        <taxon>Desulfobacterales</taxon>
        <taxon>Desulfobacterales incertae sedis</taxon>
        <taxon>Candidatus Desulfatibia</taxon>
    </lineage>
</organism>
<reference evidence="2 3" key="1">
    <citation type="submission" date="2020-08" db="EMBL/GenBank/DDBJ databases">
        <title>Bridging the membrane lipid divide: bacteria of the FCB group superphylum have the potential to synthesize archaeal ether lipids.</title>
        <authorList>
            <person name="Villanueva L."/>
            <person name="Von Meijenfeldt F.A.B."/>
            <person name="Westbye A.B."/>
            <person name="Yadav S."/>
            <person name="Hopmans E.C."/>
            <person name="Dutilh B.E."/>
            <person name="Sinninghe Damste J.S."/>
        </authorList>
    </citation>
    <scope>NUCLEOTIDE SEQUENCE [LARGE SCALE GENOMIC DNA]</scope>
    <source>
        <strain evidence="2">NIOZ-UU17</strain>
    </source>
</reference>
<dbReference type="InterPro" id="IPR007160">
    <property type="entry name" value="DUF362"/>
</dbReference>
<sequence length="442" mass="49098">MSKSTVSIVRYEKPRESVRRAVDLCRGLDHLPAGARVFIKPNIVFWTRAVNFPKWGVITTTRVVEDIVVLLKERGIDDITIGEGTVLTNPKDYETPVYAFKTLGYGELKNRYGVKAVNVFERSFEKVDLGAGVELKFNTDILNADFVVNLPVLKTHAMTVVSLGIKNLKGTTDIASRKKCHNTDPEKDLHFMIARLADQMPPMLTLLDGIYTNERGPNIDGRMRRSNLLVASADVLSADLVGARVLGYEPSEVPYLAHAAKNRRRALDLSDIEVVGESIEAVTAFHNYDFPYNQANTLPLPLEKMGIKGLSYPKYDLSLCTYCAGLTGVVLAAVAMAWKGEPWDDVEVLTGKVMTPTPGRKKTILLGKCMYQANKKHPEIQQMLTVKGCPPKSGDVVKVLHQAGIMVDANIFENIDHMPGLFLGRYEGRPEFEEAFFRVNVG</sequence>
<protein>
    <submittedName>
        <fullName evidence="2">DUF362 domain-containing protein</fullName>
    </submittedName>
</protein>
<name>A0A8J6TNG3_9BACT</name>
<dbReference type="AlphaFoldDB" id="A0A8J6TNG3"/>
<feature type="domain" description="DUF362" evidence="1">
    <location>
        <begin position="37"/>
        <end position="244"/>
    </location>
</feature>
<dbReference type="Proteomes" id="UP000605201">
    <property type="component" value="Unassembled WGS sequence"/>
</dbReference>
<gene>
    <name evidence="2" type="ORF">H8D96_16640</name>
</gene>
<evidence type="ECO:0000313" key="2">
    <source>
        <dbReference type="EMBL" id="MBC8433536.1"/>
    </source>
</evidence>